<sequence>MIYLDNNATTKASSTVVAAVTHYLENCYANASANTAGYTGADVPRRTAAGQLAHLLNAEEPDCFLFTSGATESNNWIFSALNGSRLRKVCISAIEHPSVSEPAERLGRNGCELSVIPVNRDGIVCIETLAELLSPDTQLVSVMAANNETGVVQPIEEIAQLVRARCPTALFHTDATQAIGRIPIDLQGSWAEVDLMSFSAHKFHGPKGIGGIYCRPGTALLPWLVGGGQEAGLRSGTTNTPGLAGLAAAVGQIDVALYDEVRDRRDYFESQLRGVLSVQLHAANALRLPNTSCFSIAGTSGEEIADQLAARGVIVGTGSACSSGSLSPPKTLLAMGVNYTLAAGTIRVSLSRTTSIEELDRLVALLVEIVAVRGGSPQLPGGGTPPWR</sequence>
<reference evidence="12 13" key="1">
    <citation type="submission" date="2019-12" db="EMBL/GenBank/DDBJ databases">
        <title>Novel species isolated from a subtropical stream in China.</title>
        <authorList>
            <person name="Lu H."/>
        </authorList>
    </citation>
    <scope>NUCLEOTIDE SEQUENCE [LARGE SCALE GENOMIC DNA]</scope>
    <source>
        <strain evidence="12 13">CY42W</strain>
    </source>
</reference>
<evidence type="ECO:0000313" key="12">
    <source>
        <dbReference type="EMBL" id="MYN30620.1"/>
    </source>
</evidence>
<dbReference type="GO" id="GO:0008483">
    <property type="term" value="F:transaminase activity"/>
    <property type="evidence" value="ECO:0007669"/>
    <property type="project" value="UniProtKB-KW"/>
</dbReference>
<protein>
    <recommendedName>
        <fullName evidence="3">cysteine desulfurase</fullName>
        <ecNumber evidence="3">2.8.1.7</ecNumber>
    </recommendedName>
</protein>
<keyword evidence="5" id="KW-0479">Metal-binding</keyword>
<dbReference type="Gene3D" id="3.40.640.10">
    <property type="entry name" value="Type I PLP-dependent aspartate aminotransferase-like (Major domain)"/>
    <property type="match status" value="1"/>
</dbReference>
<keyword evidence="6" id="KW-0663">Pyridoxal phosphate</keyword>
<evidence type="ECO:0000256" key="3">
    <source>
        <dbReference type="ARBA" id="ARBA00012239"/>
    </source>
</evidence>
<comment type="cofactor">
    <cofactor evidence="1 10">
        <name>pyridoxal 5'-phosphate</name>
        <dbReference type="ChEBI" id="CHEBI:597326"/>
    </cofactor>
</comment>
<dbReference type="Proteomes" id="UP000642144">
    <property type="component" value="Unassembled WGS sequence"/>
</dbReference>
<dbReference type="Pfam" id="PF00266">
    <property type="entry name" value="Aminotran_5"/>
    <property type="match status" value="1"/>
</dbReference>
<dbReference type="PANTHER" id="PTHR11601:SF34">
    <property type="entry name" value="CYSTEINE DESULFURASE"/>
    <property type="match status" value="1"/>
</dbReference>
<keyword evidence="7" id="KW-0408">Iron</keyword>
<evidence type="ECO:0000256" key="2">
    <source>
        <dbReference type="ARBA" id="ARBA00006490"/>
    </source>
</evidence>
<evidence type="ECO:0000256" key="10">
    <source>
        <dbReference type="RuleBase" id="RU004504"/>
    </source>
</evidence>
<dbReference type="InterPro" id="IPR000192">
    <property type="entry name" value="Aminotrans_V_dom"/>
</dbReference>
<evidence type="ECO:0000256" key="8">
    <source>
        <dbReference type="ARBA" id="ARBA00023014"/>
    </source>
</evidence>
<dbReference type="EMBL" id="WWCT01000048">
    <property type="protein sequence ID" value="MYN30620.1"/>
    <property type="molecule type" value="Genomic_DNA"/>
</dbReference>
<dbReference type="InterPro" id="IPR015424">
    <property type="entry name" value="PyrdxlP-dep_Trfase"/>
</dbReference>
<comment type="caution">
    <text evidence="12">The sequence shown here is derived from an EMBL/GenBank/DDBJ whole genome shotgun (WGS) entry which is preliminary data.</text>
</comment>
<dbReference type="SUPFAM" id="SSF53383">
    <property type="entry name" value="PLP-dependent transferases"/>
    <property type="match status" value="1"/>
</dbReference>
<dbReference type="Gene3D" id="3.90.1150.10">
    <property type="entry name" value="Aspartate Aminotransferase, domain 1"/>
    <property type="match status" value="1"/>
</dbReference>
<name>A0ABW9WAJ8_9BURK</name>
<gene>
    <name evidence="12" type="ORF">GTP69_29885</name>
</gene>
<dbReference type="PANTHER" id="PTHR11601">
    <property type="entry name" value="CYSTEINE DESULFURYLASE FAMILY MEMBER"/>
    <property type="match status" value="1"/>
</dbReference>
<dbReference type="InterPro" id="IPR020578">
    <property type="entry name" value="Aminotrans_V_PyrdxlP_BS"/>
</dbReference>
<dbReference type="Gene3D" id="1.10.260.50">
    <property type="match status" value="1"/>
</dbReference>
<dbReference type="InterPro" id="IPR015421">
    <property type="entry name" value="PyrdxlP-dep_Trfase_major"/>
</dbReference>
<comment type="catalytic activity">
    <reaction evidence="9">
        <text>(sulfur carrier)-H + L-cysteine = (sulfur carrier)-SH + L-alanine</text>
        <dbReference type="Rhea" id="RHEA:43892"/>
        <dbReference type="Rhea" id="RHEA-COMP:14737"/>
        <dbReference type="Rhea" id="RHEA-COMP:14739"/>
        <dbReference type="ChEBI" id="CHEBI:29917"/>
        <dbReference type="ChEBI" id="CHEBI:35235"/>
        <dbReference type="ChEBI" id="CHEBI:57972"/>
        <dbReference type="ChEBI" id="CHEBI:64428"/>
        <dbReference type="EC" id="2.8.1.7"/>
    </reaction>
</comment>
<keyword evidence="13" id="KW-1185">Reference proteome</keyword>
<evidence type="ECO:0000256" key="5">
    <source>
        <dbReference type="ARBA" id="ARBA00022723"/>
    </source>
</evidence>
<dbReference type="InterPro" id="IPR015422">
    <property type="entry name" value="PyrdxlP-dep_Trfase_small"/>
</dbReference>
<evidence type="ECO:0000259" key="11">
    <source>
        <dbReference type="Pfam" id="PF00266"/>
    </source>
</evidence>
<dbReference type="InterPro" id="IPR016454">
    <property type="entry name" value="Cysteine_dSase"/>
</dbReference>
<keyword evidence="12" id="KW-0032">Aminotransferase</keyword>
<dbReference type="EC" id="2.8.1.7" evidence="3"/>
<evidence type="ECO:0000256" key="4">
    <source>
        <dbReference type="ARBA" id="ARBA00022679"/>
    </source>
</evidence>
<dbReference type="PIRSF" id="PIRSF005572">
    <property type="entry name" value="NifS"/>
    <property type="match status" value="1"/>
</dbReference>
<keyword evidence="4" id="KW-0808">Transferase</keyword>
<evidence type="ECO:0000313" key="13">
    <source>
        <dbReference type="Proteomes" id="UP000642144"/>
    </source>
</evidence>
<evidence type="ECO:0000256" key="1">
    <source>
        <dbReference type="ARBA" id="ARBA00001933"/>
    </source>
</evidence>
<evidence type="ECO:0000256" key="9">
    <source>
        <dbReference type="ARBA" id="ARBA00050776"/>
    </source>
</evidence>
<dbReference type="PROSITE" id="PS00595">
    <property type="entry name" value="AA_TRANSFER_CLASS_5"/>
    <property type="match status" value="1"/>
</dbReference>
<comment type="similarity">
    <text evidence="2">Belongs to the class-V pyridoxal-phosphate-dependent aminotransferase family. NifS/IscS subfamily.</text>
</comment>
<organism evidence="12 13">
    <name type="scientific">Duganella levis</name>
    <dbReference type="NCBI Taxonomy" id="2692169"/>
    <lineage>
        <taxon>Bacteria</taxon>
        <taxon>Pseudomonadati</taxon>
        <taxon>Pseudomonadota</taxon>
        <taxon>Betaproteobacteria</taxon>
        <taxon>Burkholderiales</taxon>
        <taxon>Oxalobacteraceae</taxon>
        <taxon>Telluria group</taxon>
        <taxon>Duganella</taxon>
    </lineage>
</organism>
<evidence type="ECO:0000256" key="6">
    <source>
        <dbReference type="ARBA" id="ARBA00022898"/>
    </source>
</evidence>
<evidence type="ECO:0000256" key="7">
    <source>
        <dbReference type="ARBA" id="ARBA00023004"/>
    </source>
</evidence>
<keyword evidence="8" id="KW-0411">Iron-sulfur</keyword>
<feature type="domain" description="Aminotransferase class V" evidence="11">
    <location>
        <begin position="2"/>
        <end position="362"/>
    </location>
</feature>
<accession>A0ABW9WAJ8</accession>
<proteinExistence type="inferred from homology"/>
<dbReference type="RefSeq" id="WP_161058265.1">
    <property type="nucleotide sequence ID" value="NZ_WWCT01000048.1"/>
</dbReference>